<dbReference type="FunFam" id="2.60.40.10:FF:000774">
    <property type="entry name" value="Hepatitis A virus cellular receptor 1"/>
    <property type="match status" value="1"/>
</dbReference>
<dbReference type="GO" id="GO:0016020">
    <property type="term" value="C:membrane"/>
    <property type="evidence" value="ECO:0007669"/>
    <property type="project" value="UniProtKB-SubCell"/>
</dbReference>
<feature type="signal peptide" evidence="11">
    <location>
        <begin position="1"/>
        <end position="26"/>
    </location>
</feature>
<name>A0A8B7A9F1_ORYAF</name>
<keyword evidence="7" id="KW-0325">Glycoprotein</keyword>
<dbReference type="Pfam" id="PF07686">
    <property type="entry name" value="V-set"/>
    <property type="match status" value="1"/>
</dbReference>
<sequence>MFSHLSFNCVLLLLLLLLLLTRSLEGAYTVEVGQNAVLPCSYSPTSSANLVPVCWGRRACPLSHCQKTVLSTDGRHVNYQKSSRYQLKGHLQKGDVSLTIEKVTLADGGTYCCRVEFPGLMNDKKFNLELVIKPVKVATSWTPQRDFTTIFPRMLTTKCHSSETQTWENLYEHNQTQKFTLANELQHSAVTAQIAIYIGAGISAGMVLVLIFGALTLKWYSYKKKKLQNSSFISMANLPPSGLANAVEEGMRSEENIYTIEENIYEMEDSNEYYCYSSEGQQP</sequence>
<dbReference type="InterPro" id="IPR003599">
    <property type="entry name" value="Ig_sub"/>
</dbReference>
<evidence type="ECO:0000256" key="10">
    <source>
        <dbReference type="SAM" id="Phobius"/>
    </source>
</evidence>
<dbReference type="GO" id="GO:0016592">
    <property type="term" value="C:mediator complex"/>
    <property type="evidence" value="ECO:0007669"/>
    <property type="project" value="TreeGrafter"/>
</dbReference>
<dbReference type="OrthoDB" id="434099at2759"/>
<evidence type="ECO:0000313" key="13">
    <source>
        <dbReference type="Proteomes" id="UP000694850"/>
    </source>
</evidence>
<keyword evidence="8" id="KW-0393">Immunoglobulin domain</keyword>
<proteinExistence type="inferred from homology"/>
<gene>
    <name evidence="14" type="primary">LOC103201683</name>
</gene>
<keyword evidence="2 10" id="KW-0812">Transmembrane</keyword>
<feature type="transmembrane region" description="Helical" evidence="10">
    <location>
        <begin position="194"/>
        <end position="217"/>
    </location>
</feature>
<comment type="subcellular location">
    <subcellularLocation>
        <location evidence="1">Membrane</location>
        <topology evidence="1">Single-pass type I membrane protein</topology>
    </subcellularLocation>
</comment>
<keyword evidence="4 10" id="KW-1133">Transmembrane helix</keyword>
<evidence type="ECO:0000256" key="1">
    <source>
        <dbReference type="ARBA" id="ARBA00004479"/>
    </source>
</evidence>
<organism evidence="13 14">
    <name type="scientific">Orycteropus afer afer</name>
    <dbReference type="NCBI Taxonomy" id="1230840"/>
    <lineage>
        <taxon>Eukaryota</taxon>
        <taxon>Metazoa</taxon>
        <taxon>Chordata</taxon>
        <taxon>Craniata</taxon>
        <taxon>Vertebrata</taxon>
        <taxon>Euteleostomi</taxon>
        <taxon>Mammalia</taxon>
        <taxon>Eutheria</taxon>
        <taxon>Afrotheria</taxon>
        <taxon>Tubulidentata</taxon>
        <taxon>Orycteropodidae</taxon>
        <taxon>Orycteropus</taxon>
    </lineage>
</organism>
<dbReference type="InterPro" id="IPR007110">
    <property type="entry name" value="Ig-like_dom"/>
</dbReference>
<dbReference type="Gene3D" id="2.60.40.10">
    <property type="entry name" value="Immunoglobulins"/>
    <property type="match status" value="1"/>
</dbReference>
<keyword evidence="13" id="KW-1185">Reference proteome</keyword>
<evidence type="ECO:0000256" key="5">
    <source>
        <dbReference type="ARBA" id="ARBA00023136"/>
    </source>
</evidence>
<dbReference type="Proteomes" id="UP000694850">
    <property type="component" value="Unplaced"/>
</dbReference>
<feature type="chain" id="PRO_5034128261" evidence="11">
    <location>
        <begin position="27"/>
        <end position="283"/>
    </location>
</feature>
<evidence type="ECO:0000256" key="6">
    <source>
        <dbReference type="ARBA" id="ARBA00023157"/>
    </source>
</evidence>
<dbReference type="InterPro" id="IPR051669">
    <property type="entry name" value="Immune_Mod/Transcr_Coactivator"/>
</dbReference>
<dbReference type="CDD" id="cd20982">
    <property type="entry name" value="IgV_TIM-3_like"/>
    <property type="match status" value="1"/>
</dbReference>
<dbReference type="InterPro" id="IPR036179">
    <property type="entry name" value="Ig-like_dom_sf"/>
</dbReference>
<evidence type="ECO:0000256" key="11">
    <source>
        <dbReference type="SAM" id="SignalP"/>
    </source>
</evidence>
<dbReference type="SUPFAM" id="SSF48726">
    <property type="entry name" value="Immunoglobulin"/>
    <property type="match status" value="1"/>
</dbReference>
<dbReference type="GeneID" id="103201683"/>
<reference evidence="14" key="1">
    <citation type="submission" date="2025-08" db="UniProtKB">
        <authorList>
            <consortium name="RefSeq"/>
        </authorList>
    </citation>
    <scope>IDENTIFICATION</scope>
</reference>
<dbReference type="PANTHER" id="PTHR15498">
    <property type="entry name" value="T-CELL IMMUNOGLOBULIN AND MUCIN DOMAIN CONTAINING TIM"/>
    <property type="match status" value="1"/>
</dbReference>
<feature type="domain" description="Ig-like" evidence="12">
    <location>
        <begin position="33"/>
        <end position="127"/>
    </location>
</feature>
<dbReference type="RefSeq" id="XP_007944600.1">
    <property type="nucleotide sequence ID" value="XM_007946409.2"/>
</dbReference>
<accession>A0A8B7A9F1</accession>
<comment type="similarity">
    <text evidence="9">Belongs to the immunoglobulin superfamily. TIM family.</text>
</comment>
<keyword evidence="6" id="KW-1015">Disulfide bond</keyword>
<keyword evidence="3 11" id="KW-0732">Signal</keyword>
<dbReference type="AlphaFoldDB" id="A0A8B7A9F1"/>
<dbReference type="InterPro" id="IPR013106">
    <property type="entry name" value="Ig_V-set"/>
</dbReference>
<evidence type="ECO:0000256" key="2">
    <source>
        <dbReference type="ARBA" id="ARBA00022692"/>
    </source>
</evidence>
<evidence type="ECO:0000256" key="8">
    <source>
        <dbReference type="ARBA" id="ARBA00023319"/>
    </source>
</evidence>
<evidence type="ECO:0000256" key="9">
    <source>
        <dbReference type="ARBA" id="ARBA00038203"/>
    </source>
</evidence>
<dbReference type="SMART" id="SM00409">
    <property type="entry name" value="IG"/>
    <property type="match status" value="1"/>
</dbReference>
<evidence type="ECO:0000256" key="7">
    <source>
        <dbReference type="ARBA" id="ARBA00023180"/>
    </source>
</evidence>
<protein>
    <submittedName>
        <fullName evidence="14">Hepatitis A virus cellular receptor 2-like</fullName>
    </submittedName>
</protein>
<evidence type="ECO:0000313" key="14">
    <source>
        <dbReference type="RefSeq" id="XP_007944600.1"/>
    </source>
</evidence>
<dbReference type="GO" id="GO:0006357">
    <property type="term" value="P:regulation of transcription by RNA polymerase II"/>
    <property type="evidence" value="ECO:0007669"/>
    <property type="project" value="TreeGrafter"/>
</dbReference>
<evidence type="ECO:0000259" key="12">
    <source>
        <dbReference type="PROSITE" id="PS50835"/>
    </source>
</evidence>
<evidence type="ECO:0000256" key="3">
    <source>
        <dbReference type="ARBA" id="ARBA00022729"/>
    </source>
</evidence>
<dbReference type="PROSITE" id="PS50835">
    <property type="entry name" value="IG_LIKE"/>
    <property type="match status" value="1"/>
</dbReference>
<dbReference type="InterPro" id="IPR013783">
    <property type="entry name" value="Ig-like_fold"/>
</dbReference>
<keyword evidence="5 10" id="KW-0472">Membrane</keyword>
<dbReference type="PANTHER" id="PTHR15498:SF73">
    <property type="entry name" value="HEPATITIS A VIRUS CELLULAR RECEPTOR 2"/>
    <property type="match status" value="1"/>
</dbReference>
<evidence type="ECO:0000256" key="4">
    <source>
        <dbReference type="ARBA" id="ARBA00022989"/>
    </source>
</evidence>